<evidence type="ECO:0000313" key="5">
    <source>
        <dbReference type="Proteomes" id="UP001627408"/>
    </source>
</evidence>
<keyword evidence="2 3" id="KW-0378">Hydrolase</keyword>
<name>A0ABW8UWI8_9RHOB</name>
<gene>
    <name evidence="3" type="primary">cheD</name>
    <name evidence="4" type="ORF">ACERZ8_15495</name>
</gene>
<dbReference type="CDD" id="cd16352">
    <property type="entry name" value="CheD"/>
    <property type="match status" value="1"/>
</dbReference>
<comment type="function">
    <text evidence="3">Probably deamidates glutamine residues to glutamate on methyl-accepting chemotaxis receptors (MCPs), playing an important role in chemotaxis.</text>
</comment>
<accession>A0ABW8UWI8</accession>
<proteinExistence type="inferred from homology"/>
<evidence type="ECO:0000256" key="3">
    <source>
        <dbReference type="HAMAP-Rule" id="MF_01440"/>
    </source>
</evidence>
<dbReference type="InterPro" id="IPR011324">
    <property type="entry name" value="Cytotoxic_necrot_fac-like_cat"/>
</dbReference>
<evidence type="ECO:0000256" key="1">
    <source>
        <dbReference type="ARBA" id="ARBA00022500"/>
    </source>
</evidence>
<dbReference type="Proteomes" id="UP001627408">
    <property type="component" value="Unassembled WGS sequence"/>
</dbReference>
<dbReference type="EMBL" id="JBHDIY010000002">
    <property type="protein sequence ID" value="MFL4471215.1"/>
    <property type="molecule type" value="Genomic_DNA"/>
</dbReference>
<sequence length="170" mass="18253">MSEKRIHITQGQFATGSDPDLVITTLLGSCVSVCLWDAQVGIGGMNHMLLARPSSGNQARTLSGLRAMEVLINDLLKQGAVRERLKAKAFGGARMIEGLSDIGQENVEFTEHFLAQEGIVLSTKSFGGTQARNLRFWPATGRALQKVTNTRANLVEVDAPAASGQGLELF</sequence>
<dbReference type="PANTHER" id="PTHR35147:SF2">
    <property type="entry name" value="CHEMORECEPTOR GLUTAMINE DEAMIDASE CHED-RELATED"/>
    <property type="match status" value="1"/>
</dbReference>
<dbReference type="SUPFAM" id="SSF64438">
    <property type="entry name" value="CNF1/YfiH-like putative cysteine hydrolases"/>
    <property type="match status" value="1"/>
</dbReference>
<organism evidence="4 5">
    <name type="scientific">Tateyamaria armeniaca</name>
    <dbReference type="NCBI Taxonomy" id="2518930"/>
    <lineage>
        <taxon>Bacteria</taxon>
        <taxon>Pseudomonadati</taxon>
        <taxon>Pseudomonadota</taxon>
        <taxon>Alphaproteobacteria</taxon>
        <taxon>Rhodobacterales</taxon>
        <taxon>Roseobacteraceae</taxon>
        <taxon>Tateyamaria</taxon>
    </lineage>
</organism>
<comment type="caution">
    <text evidence="4">The sequence shown here is derived from an EMBL/GenBank/DDBJ whole genome shotgun (WGS) entry which is preliminary data.</text>
</comment>
<reference evidence="4 5" key="1">
    <citation type="submission" date="2024-08" db="EMBL/GenBank/DDBJ databases">
        <title>Tateyamaria sp. nov., isolated from marine algae.</title>
        <authorList>
            <person name="Choi B.J."/>
            <person name="Kim J.M."/>
            <person name="Lee J.K."/>
            <person name="Choi D.G."/>
            <person name="Bayburt H."/>
            <person name="Baek J.H."/>
            <person name="Han D.M."/>
            <person name="Jeon C.O."/>
        </authorList>
    </citation>
    <scope>NUCLEOTIDE SEQUENCE [LARGE SCALE GENOMIC DNA]</scope>
    <source>
        <strain evidence="4 5">KMU-156</strain>
    </source>
</reference>
<dbReference type="EC" id="3.5.1.44" evidence="3"/>
<dbReference type="HAMAP" id="MF_01440">
    <property type="entry name" value="CheD"/>
    <property type="match status" value="1"/>
</dbReference>
<comment type="catalytic activity">
    <reaction evidence="3">
        <text>L-glutaminyl-[protein] + H2O = L-glutamyl-[protein] + NH4(+)</text>
        <dbReference type="Rhea" id="RHEA:16441"/>
        <dbReference type="Rhea" id="RHEA-COMP:10207"/>
        <dbReference type="Rhea" id="RHEA-COMP:10208"/>
        <dbReference type="ChEBI" id="CHEBI:15377"/>
        <dbReference type="ChEBI" id="CHEBI:28938"/>
        <dbReference type="ChEBI" id="CHEBI:29973"/>
        <dbReference type="ChEBI" id="CHEBI:30011"/>
        <dbReference type="EC" id="3.5.1.44"/>
    </reaction>
</comment>
<dbReference type="InterPro" id="IPR038592">
    <property type="entry name" value="CheD-like_sf"/>
</dbReference>
<evidence type="ECO:0000313" key="4">
    <source>
        <dbReference type="EMBL" id="MFL4471215.1"/>
    </source>
</evidence>
<comment type="similarity">
    <text evidence="3">Belongs to the CheD family.</text>
</comment>
<dbReference type="PANTHER" id="PTHR35147">
    <property type="entry name" value="CHEMORECEPTOR GLUTAMINE DEAMIDASE CHED-RELATED"/>
    <property type="match status" value="1"/>
</dbReference>
<evidence type="ECO:0000256" key="2">
    <source>
        <dbReference type="ARBA" id="ARBA00022801"/>
    </source>
</evidence>
<dbReference type="Pfam" id="PF03975">
    <property type="entry name" value="CheD"/>
    <property type="match status" value="1"/>
</dbReference>
<dbReference type="RefSeq" id="WP_407593042.1">
    <property type="nucleotide sequence ID" value="NZ_JBHDIY010000002.1"/>
</dbReference>
<protein>
    <recommendedName>
        <fullName evidence="3">Probable chemoreceptor glutamine deamidase CheD</fullName>
        <ecNumber evidence="3">3.5.1.44</ecNumber>
    </recommendedName>
</protein>
<keyword evidence="1 3" id="KW-0145">Chemotaxis</keyword>
<dbReference type="InterPro" id="IPR005659">
    <property type="entry name" value="Chemorcpt_Glu_NH3ase_CheD"/>
</dbReference>
<keyword evidence="5" id="KW-1185">Reference proteome</keyword>
<dbReference type="Gene3D" id="3.30.1330.200">
    <property type="match status" value="1"/>
</dbReference>